<dbReference type="EC" id="2.3.2.27" evidence="1"/>
<keyword evidence="1" id="KW-0808">Transferase</keyword>
<sequence>MSNPELVRARIQDKYNIILSDSWYHACLNFIDGELRAKVQRAVDTIPADALARLVFDQLLESDLTDSCHPSLVTSRQPSVASLPPHPVLLQIHDIVDIGVSKYQLFQAIKEREDYFKRKSSQQDWATLGMVSMTNNEELQREPTIPRDTLKLQLTDGRSCVTVMELGRVPQLDVELPIGTKLLIRNAKPIGKENFGVYLVGVSDVAVLGGRSPREAPELKRRLADMLGIKDVYPQRSRQEQSPSEVVLQGPNAEMIDLSLSPLISPLPPGSDLPIPIQQAATLLRDGVQDKVKVKARIAKLDKLSVSKGKFKSNATISDNSGSLDVVIDHEPLQLKLGMSVKKFVALSKQGQTAISELSTLVSEKFAEAAGTITLENPSKMSGNNGGQVNHASTALPVVTEILYI</sequence>
<comment type="caution">
    <text evidence="1">The sequence shown here is derived from an EMBL/GenBank/DDBJ whole genome shotgun (WGS) entry which is preliminary data.</text>
</comment>
<organism evidence="1 2">
    <name type="scientific">Spiromyces aspiralis</name>
    <dbReference type="NCBI Taxonomy" id="68401"/>
    <lineage>
        <taxon>Eukaryota</taxon>
        <taxon>Fungi</taxon>
        <taxon>Fungi incertae sedis</taxon>
        <taxon>Zoopagomycota</taxon>
        <taxon>Kickxellomycotina</taxon>
        <taxon>Kickxellomycetes</taxon>
        <taxon>Kickxellales</taxon>
        <taxon>Kickxellaceae</taxon>
        <taxon>Spiromyces</taxon>
    </lineage>
</organism>
<proteinExistence type="predicted"/>
<accession>A0ACC1HGF7</accession>
<protein>
    <submittedName>
        <fullName evidence="1">RecQ-mediated genome instability protein 1</fullName>
        <ecNumber evidence="1">2.3.2.27</ecNumber>
    </submittedName>
</protein>
<evidence type="ECO:0000313" key="2">
    <source>
        <dbReference type="Proteomes" id="UP001145114"/>
    </source>
</evidence>
<evidence type="ECO:0000313" key="1">
    <source>
        <dbReference type="EMBL" id="KAJ1674411.1"/>
    </source>
</evidence>
<dbReference type="Proteomes" id="UP001145114">
    <property type="component" value="Unassembled WGS sequence"/>
</dbReference>
<keyword evidence="1" id="KW-0012">Acyltransferase</keyword>
<name>A0ACC1HGF7_9FUNG</name>
<gene>
    <name evidence="1" type="primary">RMI1</name>
    <name evidence="1" type="ORF">EV182_003327</name>
</gene>
<dbReference type="EMBL" id="JAMZIH010005987">
    <property type="protein sequence ID" value="KAJ1674411.1"/>
    <property type="molecule type" value="Genomic_DNA"/>
</dbReference>
<reference evidence="1" key="1">
    <citation type="submission" date="2022-06" db="EMBL/GenBank/DDBJ databases">
        <title>Phylogenomic reconstructions and comparative analyses of Kickxellomycotina fungi.</title>
        <authorList>
            <person name="Reynolds N.K."/>
            <person name="Stajich J.E."/>
            <person name="Barry K."/>
            <person name="Grigoriev I.V."/>
            <person name="Crous P."/>
            <person name="Smith M.E."/>
        </authorList>
    </citation>
    <scope>NUCLEOTIDE SEQUENCE</scope>
    <source>
        <strain evidence="1">RSA 2271</strain>
    </source>
</reference>
<keyword evidence="2" id="KW-1185">Reference proteome</keyword>